<evidence type="ECO:0000313" key="8">
    <source>
        <dbReference type="EMBL" id="CAH0398297.1"/>
    </source>
</evidence>
<evidence type="ECO:0000256" key="1">
    <source>
        <dbReference type="ARBA" id="ARBA00022741"/>
    </source>
</evidence>
<protein>
    <recommendedName>
        <fullName evidence="3">Septin</fullName>
    </recommendedName>
</protein>
<evidence type="ECO:0000256" key="4">
    <source>
        <dbReference type="RuleBase" id="RU004560"/>
    </source>
</evidence>
<dbReference type="InterPro" id="IPR027417">
    <property type="entry name" value="P-loop_NTPase"/>
</dbReference>
<evidence type="ECO:0000256" key="5">
    <source>
        <dbReference type="SAM" id="Coils"/>
    </source>
</evidence>
<feature type="region of interest" description="Disordered" evidence="6">
    <location>
        <begin position="33"/>
        <end position="55"/>
    </location>
</feature>
<dbReference type="Proteomes" id="UP001153292">
    <property type="component" value="Chromosome 11"/>
</dbReference>
<evidence type="ECO:0000256" key="3">
    <source>
        <dbReference type="PIRNR" id="PIRNR006698"/>
    </source>
</evidence>
<keyword evidence="5" id="KW-0175">Coiled coil</keyword>
<dbReference type="Pfam" id="PF00735">
    <property type="entry name" value="Septin"/>
    <property type="match status" value="1"/>
</dbReference>
<gene>
    <name evidence="8" type="ORF">CHILSU_LOCUS1415</name>
</gene>
<keyword evidence="1 4" id="KW-0547">Nucleotide-binding</keyword>
<evidence type="ECO:0000256" key="2">
    <source>
        <dbReference type="ARBA" id="ARBA00023134"/>
    </source>
</evidence>
<evidence type="ECO:0000259" key="7">
    <source>
        <dbReference type="PROSITE" id="PS51719"/>
    </source>
</evidence>
<dbReference type="CDD" id="cd01850">
    <property type="entry name" value="CDC_Septin"/>
    <property type="match status" value="1"/>
</dbReference>
<dbReference type="Gene3D" id="3.40.50.300">
    <property type="entry name" value="P-loop containing nucleotide triphosphate hydrolases"/>
    <property type="match status" value="1"/>
</dbReference>
<sequence length="428" mass="49801">MPRLHTPPHERPKTIMEKCDGFTIVDVNISDKPDKDVNNMKDHRDINEDQNKNTKSPFTVIKIQRERGERDYIGFATLPEQVHRKSVKRGFDFTLMVVGESGLGKSTLINSLFLGDLYKNRKILDAQDRIEKTTSIEKKTMEIEERGVKLRLTIVDTPGFGDAINCEDSWRVCSAYIDEQFRQYFTDESGLNRRHMQDNRVHCCLYFVPPWAHSLRQVDLEMMKRLHRKVNIVVVIAKADSLTAAEVKRLKARILSDLEEHQIQVYQFPECDSDEDEEFKQQDRELKAAAPFAVVAADTVLEVGGRRVRGRQYPWGIVDVENPRHSDFTKLRTMLISTHMQDLKDVTQDVHYENFRAQCISQISQHAMRERGKLKRDSMGNNNEVVITDTDRLLLQKDEEIRRMQDMLTQMQEKLKASDKKHDSIIDV</sequence>
<evidence type="ECO:0000313" key="9">
    <source>
        <dbReference type="Proteomes" id="UP001153292"/>
    </source>
</evidence>
<dbReference type="SUPFAM" id="SSF52540">
    <property type="entry name" value="P-loop containing nucleoside triphosphate hydrolases"/>
    <property type="match status" value="1"/>
</dbReference>
<keyword evidence="9" id="KW-1185">Reference proteome</keyword>
<name>A0ABN8AZ94_CHISP</name>
<organism evidence="8 9">
    <name type="scientific">Chilo suppressalis</name>
    <name type="common">Asiatic rice borer moth</name>
    <dbReference type="NCBI Taxonomy" id="168631"/>
    <lineage>
        <taxon>Eukaryota</taxon>
        <taxon>Metazoa</taxon>
        <taxon>Ecdysozoa</taxon>
        <taxon>Arthropoda</taxon>
        <taxon>Hexapoda</taxon>
        <taxon>Insecta</taxon>
        <taxon>Pterygota</taxon>
        <taxon>Neoptera</taxon>
        <taxon>Endopterygota</taxon>
        <taxon>Lepidoptera</taxon>
        <taxon>Glossata</taxon>
        <taxon>Ditrysia</taxon>
        <taxon>Pyraloidea</taxon>
        <taxon>Crambidae</taxon>
        <taxon>Crambinae</taxon>
        <taxon>Chilo</taxon>
    </lineage>
</organism>
<accession>A0ABN8AZ94</accession>
<dbReference type="PIRSF" id="PIRSF006698">
    <property type="entry name" value="Septin"/>
    <property type="match status" value="1"/>
</dbReference>
<dbReference type="PANTHER" id="PTHR18884">
    <property type="entry name" value="SEPTIN"/>
    <property type="match status" value="1"/>
</dbReference>
<feature type="domain" description="Septin-type G" evidence="7">
    <location>
        <begin position="89"/>
        <end position="362"/>
    </location>
</feature>
<dbReference type="EMBL" id="OU963904">
    <property type="protein sequence ID" value="CAH0398297.1"/>
    <property type="molecule type" value="Genomic_DNA"/>
</dbReference>
<evidence type="ECO:0000256" key="6">
    <source>
        <dbReference type="SAM" id="MobiDB-lite"/>
    </source>
</evidence>
<dbReference type="PROSITE" id="PS51719">
    <property type="entry name" value="G_SEPTIN"/>
    <property type="match status" value="1"/>
</dbReference>
<comment type="similarity">
    <text evidence="3 4">Belongs to the TRAFAC class TrmE-Era-EngA-EngB-Septin-like GTPase superfamily. Septin GTPase family.</text>
</comment>
<keyword evidence="2 4" id="KW-0342">GTP-binding</keyword>
<proteinExistence type="inferred from homology"/>
<dbReference type="InterPro" id="IPR030379">
    <property type="entry name" value="G_SEPTIN_dom"/>
</dbReference>
<feature type="compositionally biased region" description="Basic and acidic residues" evidence="6">
    <location>
        <begin position="33"/>
        <end position="52"/>
    </location>
</feature>
<dbReference type="InterPro" id="IPR016491">
    <property type="entry name" value="Septin"/>
</dbReference>
<reference evidence="8" key="1">
    <citation type="submission" date="2021-12" db="EMBL/GenBank/DDBJ databases">
        <authorList>
            <person name="King R."/>
        </authorList>
    </citation>
    <scope>NUCLEOTIDE SEQUENCE</scope>
</reference>
<feature type="coiled-coil region" evidence="5">
    <location>
        <begin position="394"/>
        <end position="421"/>
    </location>
</feature>